<protein>
    <submittedName>
        <fullName evidence="1">Uncharacterized protein</fullName>
    </submittedName>
</protein>
<sequence>MTVSNGGGLELGLPWIEDLRWHRDQYRQSRFQWSGSEALLAATEFTHGHQDFTSLMDLRELNQGRRAATEYAAVCQRAFGEAVRQARRSICPTSWVTVAIELDSTVDDCSASSHFATWSSPVDRTNTQVDRVQRIVDGLYFSNPLIRAWELKQLWDLYTAAENILEDTLVDLVVELDGHRRAQDIADAIGVFTVVGLSHRIGLQRSQRGLVGDPRRTPHQYR</sequence>
<dbReference type="RefSeq" id="WP_128643663.1">
    <property type="nucleotide sequence ID" value="NZ_CP008950.1"/>
</dbReference>
<dbReference type="AlphaFoldDB" id="A0A076EZ49"/>
<organism evidence="1 2">
    <name type="scientific">Rhodococcus opacus</name>
    <name type="common">Nocardia opaca</name>
    <dbReference type="NCBI Taxonomy" id="37919"/>
    <lineage>
        <taxon>Bacteria</taxon>
        <taxon>Bacillati</taxon>
        <taxon>Actinomycetota</taxon>
        <taxon>Actinomycetes</taxon>
        <taxon>Mycobacteriales</taxon>
        <taxon>Nocardiaceae</taxon>
        <taxon>Rhodococcus</taxon>
    </lineage>
</organism>
<geneLocation type="plasmid" evidence="1 2">
    <name>pPDG3</name>
</geneLocation>
<evidence type="ECO:0000313" key="2">
    <source>
        <dbReference type="Proteomes" id="UP000028488"/>
    </source>
</evidence>
<proteinExistence type="predicted"/>
<evidence type="ECO:0000313" key="1">
    <source>
        <dbReference type="EMBL" id="AII11071.1"/>
    </source>
</evidence>
<dbReference type="EMBL" id="CP008950">
    <property type="protein sequence ID" value="AII11071.1"/>
    <property type="molecule type" value="Genomic_DNA"/>
</dbReference>
<keyword evidence="1" id="KW-0614">Plasmid</keyword>
<reference evidence="1 2" key="1">
    <citation type="submission" date="2014-07" db="EMBL/GenBank/DDBJ databases">
        <title>Genome Sequence of Rhodococcus opacus Strain R7, a Biodegrader of Mono- and Polycyclic Aromatic Hydrocarbons.</title>
        <authorList>
            <person name="Di Gennaro P."/>
            <person name="Zampolli J."/>
            <person name="Presti I."/>
            <person name="Cappelletti M."/>
            <person name="D'Ursi P."/>
            <person name="Orro A."/>
            <person name="Mezzelani A."/>
            <person name="Milanesi L."/>
        </authorList>
    </citation>
    <scope>NUCLEOTIDE SEQUENCE [LARGE SCALE GENOMIC DNA]</scope>
    <source>
        <strain evidence="1 2">R7</strain>
        <plasmid evidence="1">pPDG3</plasmid>
    </source>
</reference>
<accession>A0A076EZ49</accession>
<name>A0A076EZ49_RHOOP</name>
<gene>
    <name evidence="1" type="ORF">EP51_44190</name>
</gene>
<dbReference type="Proteomes" id="UP000028488">
    <property type="component" value="Plasmid pPDG3"/>
</dbReference>